<accession>A0A6N2UUU0</accession>
<proteinExistence type="predicted"/>
<name>A0A6N2UUU0_9FIRM</name>
<reference evidence="5" key="1">
    <citation type="submission" date="2019-11" db="EMBL/GenBank/DDBJ databases">
        <authorList>
            <person name="Feng L."/>
        </authorList>
    </citation>
    <scope>NUCLEOTIDE SEQUENCE</scope>
    <source>
        <strain evidence="5">CnexileLFYP112</strain>
    </source>
</reference>
<dbReference type="InterPro" id="IPR050661">
    <property type="entry name" value="BglG_antiterminators"/>
</dbReference>
<dbReference type="SMART" id="SM01061">
    <property type="entry name" value="CAT_RBD"/>
    <property type="match status" value="1"/>
</dbReference>
<keyword evidence="1" id="KW-0677">Repeat</keyword>
<gene>
    <name evidence="5" type="primary">bglG</name>
    <name evidence="5" type="ORF">CNLFYP112_02316</name>
</gene>
<evidence type="ECO:0000256" key="2">
    <source>
        <dbReference type="ARBA" id="ARBA00023015"/>
    </source>
</evidence>
<dbReference type="Gene3D" id="2.30.24.10">
    <property type="entry name" value="CAT RNA-binding domain"/>
    <property type="match status" value="1"/>
</dbReference>
<dbReference type="InterPro" id="IPR004341">
    <property type="entry name" value="CAT_RNA-bd_dom"/>
</dbReference>
<dbReference type="SUPFAM" id="SSF50151">
    <property type="entry name" value="SacY-like RNA-binding domain"/>
    <property type="match status" value="1"/>
</dbReference>
<dbReference type="InterPro" id="IPR036634">
    <property type="entry name" value="PRD_sf"/>
</dbReference>
<evidence type="ECO:0000313" key="5">
    <source>
        <dbReference type="EMBL" id="VYT21834.1"/>
    </source>
</evidence>
<dbReference type="Pfam" id="PF00874">
    <property type="entry name" value="PRD"/>
    <property type="match status" value="2"/>
</dbReference>
<dbReference type="InterPro" id="IPR036650">
    <property type="entry name" value="CAT_RNA-bd_dom_sf"/>
</dbReference>
<evidence type="ECO:0000259" key="4">
    <source>
        <dbReference type="PROSITE" id="PS51372"/>
    </source>
</evidence>
<organism evidence="5">
    <name type="scientific">[Clostridium] nexile</name>
    <dbReference type="NCBI Taxonomy" id="29361"/>
    <lineage>
        <taxon>Bacteria</taxon>
        <taxon>Bacillati</taxon>
        <taxon>Bacillota</taxon>
        <taxon>Clostridia</taxon>
        <taxon>Lachnospirales</taxon>
        <taxon>Lachnospiraceae</taxon>
        <taxon>Tyzzerella</taxon>
    </lineage>
</organism>
<dbReference type="PANTHER" id="PTHR30185">
    <property type="entry name" value="CRYPTIC BETA-GLUCOSIDE BGL OPERON ANTITERMINATOR"/>
    <property type="match status" value="1"/>
</dbReference>
<dbReference type="EMBL" id="CACRTG010000021">
    <property type="protein sequence ID" value="VYT21834.1"/>
    <property type="molecule type" value="Genomic_DNA"/>
</dbReference>
<protein>
    <submittedName>
        <fullName evidence="5">Cryptic beta-glucoside bgl operon antiterminator</fullName>
    </submittedName>
</protein>
<dbReference type="AlphaFoldDB" id="A0A6N2UUU0"/>
<sequence>MYRVSKVLNNNGVIAINMEENIEYVLLGKGIGFGKKISERFEAPDGCARYSLREDTERGSAKELAKSIAPEYLEIANAILVEAEEKFGRIDRRILFPLADHISFAVERIRHGEQISNPLTEDIRALFGSEYQVASKLKEILKERLSVEIDGHEIGYVALHIHSAIEDENVSMAMQMARAVRECVKILEQETGKQIDVRSLSYNRLMNHVKYMIIRAIKKESIKLDLNDYMQQNHPEAFRLGRLVCQDIEKECAIRLEKMEVGYLAMHIERVYSGISE</sequence>
<dbReference type="GO" id="GO:0006355">
    <property type="term" value="P:regulation of DNA-templated transcription"/>
    <property type="evidence" value="ECO:0007669"/>
    <property type="project" value="InterPro"/>
</dbReference>
<dbReference type="PANTHER" id="PTHR30185:SF18">
    <property type="entry name" value="TRANSCRIPTIONAL REGULATOR MTLR"/>
    <property type="match status" value="1"/>
</dbReference>
<keyword evidence="3" id="KW-0804">Transcription</keyword>
<feature type="domain" description="PRD" evidence="4">
    <location>
        <begin position="173"/>
        <end position="277"/>
    </location>
</feature>
<dbReference type="Gene3D" id="1.10.1790.10">
    <property type="entry name" value="PRD domain"/>
    <property type="match status" value="2"/>
</dbReference>
<keyword evidence="2" id="KW-0805">Transcription regulation</keyword>
<evidence type="ECO:0000256" key="3">
    <source>
        <dbReference type="ARBA" id="ARBA00023163"/>
    </source>
</evidence>
<dbReference type="GO" id="GO:0003723">
    <property type="term" value="F:RNA binding"/>
    <property type="evidence" value="ECO:0007669"/>
    <property type="project" value="InterPro"/>
</dbReference>
<dbReference type="PROSITE" id="PS51372">
    <property type="entry name" value="PRD_2"/>
    <property type="match status" value="2"/>
</dbReference>
<dbReference type="InterPro" id="IPR011608">
    <property type="entry name" value="PRD"/>
</dbReference>
<feature type="domain" description="PRD" evidence="4">
    <location>
        <begin position="67"/>
        <end position="171"/>
    </location>
</feature>
<evidence type="ECO:0000256" key="1">
    <source>
        <dbReference type="ARBA" id="ARBA00022737"/>
    </source>
</evidence>
<dbReference type="SUPFAM" id="SSF63520">
    <property type="entry name" value="PTS-regulatory domain, PRD"/>
    <property type="match status" value="2"/>
</dbReference>
<dbReference type="Pfam" id="PF03123">
    <property type="entry name" value="CAT_RBD"/>
    <property type="match status" value="1"/>
</dbReference>